<evidence type="ECO:0000313" key="6">
    <source>
        <dbReference type="Proteomes" id="UP001648503"/>
    </source>
</evidence>
<protein>
    <recommendedName>
        <fullName evidence="4">RRM domain-containing protein</fullName>
    </recommendedName>
</protein>
<evidence type="ECO:0000256" key="3">
    <source>
        <dbReference type="SAM" id="MobiDB-lite"/>
    </source>
</evidence>
<keyword evidence="1 2" id="KW-0694">RNA-binding</keyword>
<sequence>MTPRSGVSQAANLTMGRSGENSNFLWDALAKETQLLSLHRHDLSPQLHSCPPQRQIGYDLHNPVGLASLTDLNEWEQQGLDLKHRNAQLQSSSHNGQRDAGAPHTLQTVHVSSDCMYPKTNLATSPANSECTALHTDGTMEAASNSVSSQPILADGLRSCIHNEPYLACHHNHIDYPRQRNGGVAYGSWSTELTHGSLPFGQAVNVTKSTDHRDTLRSTTVGPSNATNTCCALESNLPVYSTRAGTGGSQRRVSSNPDRVVGAAVYSTTSTPLAVVLSPNPPKTNITTTRATDVASSIATCPNLCSKADTTTTSSSSSYTEGMLLDKGLYRDKYVSPPATLPKTTAPIVVIPGVSHTPLGRNRGLRGVTARTTGTKLSPKPSTPDRVLPQVSCSSSNSAISNSSRCHPHHFNQADSRASVPPTSKLHLHTHPLPQPQFLAQRPSPLSLSSAGSFPLSTGCTKTLSTTESSISTLTDSAQTFSHPNTTLLPPELSLTSESFPRNHPPTRNLLLIGFGHGVPLLELFQKLQVHGDIRHVLRPATHPHITIVMYKSLANALRFFHVVLDSEILAQNNLLFVNAGHIAHILVPSAHPEVWPMLVNQGRINVCGMAAAWHDLSTLRDTRSHETSPTFNYVVEFENTDDAATAVRNLGCSGLHGPDIRVSFVCSPSEESHFLSWRLSVSQSLTSSVFAAPVAIAGSTSLSELQYEQNNRSSDIFRTAGDNVHLKACVSDPPSVQRANSQNCSHLTPYPGTSGIDSYQRRTANQLVPAFDSQTISSSPDRTHSTAVNTKTYHPRRESEESMCTASTSDTYIYHQHGGYATTEEDTDNHFNDSENSLENKTTEEKLMQLSRKILQRIPKACISGISVKDIAQGKETRRTVMIRNIPNKFTQEMFISLLNETHQGCYDFLYLRIDFKNKCNVGYAFVNFTSAEAVIRFADRFVGRVWGKFKSEKICGMGFATIQGKNALIEKFRNSSVMLEREEFKPKIFYTDGPNRGTQEPFPGPTTSGFRPKVDVLFSRGGAWKQGKTLC</sequence>
<dbReference type="Proteomes" id="UP001648503">
    <property type="component" value="Unassembled WGS sequence"/>
</dbReference>
<feature type="compositionally biased region" description="Polar residues" evidence="3">
    <location>
        <begin position="775"/>
        <end position="793"/>
    </location>
</feature>
<evidence type="ECO:0000259" key="4">
    <source>
        <dbReference type="PROSITE" id="PS50102"/>
    </source>
</evidence>
<dbReference type="InterPro" id="IPR007201">
    <property type="entry name" value="Mei2-like_Rrm_C"/>
</dbReference>
<dbReference type="InterPro" id="IPR012677">
    <property type="entry name" value="Nucleotide-bd_a/b_plait_sf"/>
</dbReference>
<dbReference type="EMBL" id="JAFCIX010000102">
    <property type="protein sequence ID" value="KAH6598688.1"/>
    <property type="molecule type" value="Genomic_DNA"/>
</dbReference>
<dbReference type="PANTHER" id="PTHR23189">
    <property type="entry name" value="RNA RECOGNITION MOTIF-CONTAINING"/>
    <property type="match status" value="1"/>
</dbReference>
<feature type="region of interest" description="Disordered" evidence="3">
    <location>
        <begin position="359"/>
        <end position="452"/>
    </location>
</feature>
<dbReference type="InterPro" id="IPR035979">
    <property type="entry name" value="RBD_domain_sf"/>
</dbReference>
<reference evidence="5 6" key="1">
    <citation type="submission" date="2021-02" db="EMBL/GenBank/DDBJ databases">
        <title>Variation within the Batrachochytrium salamandrivorans European outbreak.</title>
        <authorList>
            <person name="Kelly M."/>
            <person name="Pasmans F."/>
            <person name="Shea T.P."/>
            <person name="Munoz J.F."/>
            <person name="Carranza S."/>
            <person name="Cuomo C.A."/>
            <person name="Martel A."/>
        </authorList>
    </citation>
    <scope>NUCLEOTIDE SEQUENCE [LARGE SCALE GENOMIC DNA]</scope>
    <source>
        <strain evidence="5 6">AMFP18/2</strain>
    </source>
</reference>
<comment type="caution">
    <text evidence="5">The sequence shown here is derived from an EMBL/GenBank/DDBJ whole genome shotgun (WGS) entry which is preliminary data.</text>
</comment>
<proteinExistence type="predicted"/>
<evidence type="ECO:0000313" key="5">
    <source>
        <dbReference type="EMBL" id="KAH6598688.1"/>
    </source>
</evidence>
<dbReference type="Pfam" id="PF04059">
    <property type="entry name" value="RRM_2"/>
    <property type="match status" value="1"/>
</dbReference>
<evidence type="ECO:0000256" key="2">
    <source>
        <dbReference type="PROSITE-ProRule" id="PRU00176"/>
    </source>
</evidence>
<dbReference type="Gene3D" id="3.30.70.330">
    <property type="match status" value="1"/>
</dbReference>
<dbReference type="InterPro" id="IPR000504">
    <property type="entry name" value="RRM_dom"/>
</dbReference>
<dbReference type="InterPro" id="IPR034862">
    <property type="entry name" value="Fungal_Mei2-like_RRM3"/>
</dbReference>
<dbReference type="PROSITE" id="PS50102">
    <property type="entry name" value="RRM"/>
    <property type="match status" value="1"/>
</dbReference>
<evidence type="ECO:0000256" key="1">
    <source>
        <dbReference type="ARBA" id="ARBA00022884"/>
    </source>
</evidence>
<gene>
    <name evidence="5" type="ORF">BASA50_003723</name>
</gene>
<feature type="region of interest" description="Disordered" evidence="3">
    <location>
        <begin position="775"/>
        <end position="807"/>
    </location>
</feature>
<keyword evidence="6" id="KW-1185">Reference proteome</keyword>
<dbReference type="SUPFAM" id="SSF54928">
    <property type="entry name" value="RNA-binding domain, RBD"/>
    <property type="match status" value="1"/>
</dbReference>
<name>A0ABQ8FLD3_9FUNG</name>
<accession>A0ABQ8FLD3</accession>
<feature type="compositionally biased region" description="Low complexity" evidence="3">
    <location>
        <begin position="392"/>
        <end position="404"/>
    </location>
</feature>
<dbReference type="CDD" id="cd12532">
    <property type="entry name" value="RRM3_MEI2_fungi"/>
    <property type="match status" value="1"/>
</dbReference>
<organism evidence="5 6">
    <name type="scientific">Batrachochytrium salamandrivorans</name>
    <dbReference type="NCBI Taxonomy" id="1357716"/>
    <lineage>
        <taxon>Eukaryota</taxon>
        <taxon>Fungi</taxon>
        <taxon>Fungi incertae sedis</taxon>
        <taxon>Chytridiomycota</taxon>
        <taxon>Chytridiomycota incertae sedis</taxon>
        <taxon>Chytridiomycetes</taxon>
        <taxon>Rhizophydiales</taxon>
        <taxon>Rhizophydiales incertae sedis</taxon>
        <taxon>Batrachochytrium</taxon>
    </lineage>
</organism>
<feature type="domain" description="RRM" evidence="4">
    <location>
        <begin position="880"/>
        <end position="976"/>
    </location>
</feature>